<evidence type="ECO:0000256" key="7">
    <source>
        <dbReference type="RuleBase" id="RU000304"/>
    </source>
</evidence>
<dbReference type="PROSITE" id="PS00108">
    <property type="entry name" value="PROTEIN_KINASE_ST"/>
    <property type="match status" value="1"/>
</dbReference>
<keyword evidence="1 7" id="KW-0723">Serine/threonine-protein kinase</keyword>
<dbReference type="Pfam" id="PF07714">
    <property type="entry name" value="PK_Tyr_Ser-Thr"/>
    <property type="match status" value="1"/>
</dbReference>
<evidence type="ECO:0000256" key="3">
    <source>
        <dbReference type="ARBA" id="ARBA00022741"/>
    </source>
</evidence>
<evidence type="ECO:0000256" key="5">
    <source>
        <dbReference type="ARBA" id="ARBA00022840"/>
    </source>
</evidence>
<organism evidence="11 12">
    <name type="scientific">Acorus calamus</name>
    <name type="common">Sweet flag</name>
    <dbReference type="NCBI Taxonomy" id="4465"/>
    <lineage>
        <taxon>Eukaryota</taxon>
        <taxon>Viridiplantae</taxon>
        <taxon>Streptophyta</taxon>
        <taxon>Embryophyta</taxon>
        <taxon>Tracheophyta</taxon>
        <taxon>Spermatophyta</taxon>
        <taxon>Magnoliopsida</taxon>
        <taxon>Liliopsida</taxon>
        <taxon>Acoraceae</taxon>
        <taxon>Acorus</taxon>
    </lineage>
</organism>
<dbReference type="SMART" id="SM00220">
    <property type="entry name" value="S_TKc"/>
    <property type="match status" value="1"/>
</dbReference>
<dbReference type="GO" id="GO:0004674">
    <property type="term" value="F:protein serine/threonine kinase activity"/>
    <property type="evidence" value="ECO:0007669"/>
    <property type="project" value="UniProtKB-KW"/>
</dbReference>
<evidence type="ECO:0000256" key="8">
    <source>
        <dbReference type="SAM" id="MobiDB-lite"/>
    </source>
</evidence>
<evidence type="ECO:0000256" key="2">
    <source>
        <dbReference type="ARBA" id="ARBA00022679"/>
    </source>
</evidence>
<keyword evidence="12" id="KW-1185">Reference proteome</keyword>
<dbReference type="InterPro" id="IPR000719">
    <property type="entry name" value="Prot_kinase_dom"/>
</dbReference>
<evidence type="ECO:0000256" key="9">
    <source>
        <dbReference type="SAM" id="Phobius"/>
    </source>
</evidence>
<evidence type="ECO:0000313" key="11">
    <source>
        <dbReference type="EMBL" id="KAK1289023.1"/>
    </source>
</evidence>
<keyword evidence="2" id="KW-0808">Transferase</keyword>
<keyword evidence="4 11" id="KW-0418">Kinase</keyword>
<evidence type="ECO:0000256" key="1">
    <source>
        <dbReference type="ARBA" id="ARBA00022527"/>
    </source>
</evidence>
<proteinExistence type="inferred from homology"/>
<keyword evidence="3 6" id="KW-0547">Nucleotide-binding</keyword>
<feature type="binding site" evidence="6">
    <location>
        <position position="196"/>
    </location>
    <ligand>
        <name>ATP</name>
        <dbReference type="ChEBI" id="CHEBI:30616"/>
    </ligand>
</feature>
<evidence type="ECO:0000259" key="10">
    <source>
        <dbReference type="PROSITE" id="PS50011"/>
    </source>
</evidence>
<dbReference type="InterPro" id="IPR001245">
    <property type="entry name" value="Ser-Thr/Tyr_kinase_cat_dom"/>
</dbReference>
<dbReference type="PANTHER" id="PTHR45631:SF68">
    <property type="entry name" value="REPEAT FAMILY PROTEIN, PUTATIVE, EXPRESSED-RELATED"/>
    <property type="match status" value="1"/>
</dbReference>
<dbReference type="PANTHER" id="PTHR45631">
    <property type="entry name" value="OS07G0107800 PROTEIN-RELATED"/>
    <property type="match status" value="1"/>
</dbReference>
<dbReference type="Gene3D" id="1.10.510.10">
    <property type="entry name" value="Transferase(Phosphotransferase) domain 1"/>
    <property type="match status" value="1"/>
</dbReference>
<feature type="domain" description="Protein kinase" evidence="10">
    <location>
        <begin position="165"/>
        <end position="359"/>
    </location>
</feature>
<feature type="compositionally biased region" description="Polar residues" evidence="8">
    <location>
        <begin position="102"/>
        <end position="120"/>
    </location>
</feature>
<dbReference type="Proteomes" id="UP001180020">
    <property type="component" value="Unassembled WGS sequence"/>
</dbReference>
<feature type="region of interest" description="Disordered" evidence="8">
    <location>
        <begin position="102"/>
        <end position="123"/>
    </location>
</feature>
<dbReference type="PROSITE" id="PS00107">
    <property type="entry name" value="PROTEIN_KINASE_ATP"/>
    <property type="match status" value="1"/>
</dbReference>
<sequence length="359" mass="40079">MAWDSRQALMGHVEVKKKTVCVCVRVRSASVLSKGLNFLSTLFLDGSYEGNPNLCASESCGKQKKEKGLIIVVVSLASAVLLISLLSLALWKFFNHRRGVYDSSTTEQPENYEETQNVASSDPIASLPEQDKGGFIVPIHDERSNDSLCPDGWQFTYARIEKMTNNLDTPIGKGGFGTVYLGYKDDGIKVTKVAVKILSQKSDQGTTEFQNEIEVLMKVQHKNLVPFIGYCDDGVNRALVYEYMSCGNLKKYLGNDTGSADWRQRLQIAIDVAKGLEHLHSKCEPRIVHRDIKSENILLDEKLVAKVADFGLCKFLPEDVTHIMTRVMGSFGYLDPEYYNTHALNEKSDVYSYGLCSMS</sequence>
<dbReference type="InterPro" id="IPR008271">
    <property type="entry name" value="Ser/Thr_kinase_AS"/>
</dbReference>
<dbReference type="GO" id="GO:0005524">
    <property type="term" value="F:ATP binding"/>
    <property type="evidence" value="ECO:0007669"/>
    <property type="project" value="UniProtKB-UniRule"/>
</dbReference>
<dbReference type="SUPFAM" id="SSF56112">
    <property type="entry name" value="Protein kinase-like (PK-like)"/>
    <property type="match status" value="1"/>
</dbReference>
<dbReference type="PROSITE" id="PS50011">
    <property type="entry name" value="PROTEIN_KINASE_DOM"/>
    <property type="match status" value="1"/>
</dbReference>
<keyword evidence="9" id="KW-0812">Transmembrane</keyword>
<keyword evidence="9" id="KW-1133">Transmembrane helix</keyword>
<dbReference type="InterPro" id="IPR011009">
    <property type="entry name" value="Kinase-like_dom_sf"/>
</dbReference>
<keyword evidence="11" id="KW-0675">Receptor</keyword>
<dbReference type="Gene3D" id="3.30.200.20">
    <property type="entry name" value="Phosphorylase Kinase, domain 1"/>
    <property type="match status" value="1"/>
</dbReference>
<feature type="transmembrane region" description="Helical" evidence="9">
    <location>
        <begin position="69"/>
        <end position="94"/>
    </location>
</feature>
<dbReference type="FunFam" id="3.30.200.20:FF:000039">
    <property type="entry name" value="receptor-like protein kinase FERONIA"/>
    <property type="match status" value="1"/>
</dbReference>
<dbReference type="EMBL" id="JAUJYO010000018">
    <property type="protein sequence ID" value="KAK1289023.1"/>
    <property type="molecule type" value="Genomic_DNA"/>
</dbReference>
<keyword evidence="5 6" id="KW-0067">ATP-binding</keyword>
<dbReference type="InterPro" id="IPR017441">
    <property type="entry name" value="Protein_kinase_ATP_BS"/>
</dbReference>
<evidence type="ECO:0000256" key="6">
    <source>
        <dbReference type="PROSITE-ProRule" id="PRU10141"/>
    </source>
</evidence>
<gene>
    <name evidence="11" type="ORF">QJS10_CPB18g00947</name>
</gene>
<comment type="caution">
    <text evidence="11">The sequence shown here is derived from an EMBL/GenBank/DDBJ whole genome shotgun (WGS) entry which is preliminary data.</text>
</comment>
<keyword evidence="9" id="KW-0472">Membrane</keyword>
<evidence type="ECO:0000313" key="12">
    <source>
        <dbReference type="Proteomes" id="UP001180020"/>
    </source>
</evidence>
<accession>A0AAV9CLC5</accession>
<reference evidence="11" key="2">
    <citation type="submission" date="2023-06" db="EMBL/GenBank/DDBJ databases">
        <authorList>
            <person name="Ma L."/>
            <person name="Liu K.-W."/>
            <person name="Li Z."/>
            <person name="Hsiao Y.-Y."/>
            <person name="Qi Y."/>
            <person name="Fu T."/>
            <person name="Tang G."/>
            <person name="Zhang D."/>
            <person name="Sun W.-H."/>
            <person name="Liu D.-K."/>
            <person name="Li Y."/>
            <person name="Chen G.-Z."/>
            <person name="Liu X.-D."/>
            <person name="Liao X.-Y."/>
            <person name="Jiang Y.-T."/>
            <person name="Yu X."/>
            <person name="Hao Y."/>
            <person name="Huang J."/>
            <person name="Zhao X.-W."/>
            <person name="Ke S."/>
            <person name="Chen Y.-Y."/>
            <person name="Wu W.-L."/>
            <person name="Hsu J.-L."/>
            <person name="Lin Y.-F."/>
            <person name="Huang M.-D."/>
            <person name="Li C.-Y."/>
            <person name="Huang L."/>
            <person name="Wang Z.-W."/>
            <person name="Zhao X."/>
            <person name="Zhong W.-Y."/>
            <person name="Peng D.-H."/>
            <person name="Ahmad S."/>
            <person name="Lan S."/>
            <person name="Zhang J.-S."/>
            <person name="Tsai W.-C."/>
            <person name="Van De Peer Y."/>
            <person name="Liu Z.-J."/>
        </authorList>
    </citation>
    <scope>NUCLEOTIDE SEQUENCE</scope>
    <source>
        <strain evidence="11">CP</strain>
        <tissue evidence="11">Leaves</tissue>
    </source>
</reference>
<name>A0AAV9CLC5_ACOCL</name>
<protein>
    <submittedName>
        <fullName evidence="11">LRR receptor-like serine/threonine-protein kinase</fullName>
    </submittedName>
</protein>
<dbReference type="AlphaFoldDB" id="A0AAV9CLC5"/>
<evidence type="ECO:0000256" key="4">
    <source>
        <dbReference type="ARBA" id="ARBA00022777"/>
    </source>
</evidence>
<comment type="similarity">
    <text evidence="7">Belongs to the protein kinase superfamily.</text>
</comment>
<reference evidence="11" key="1">
    <citation type="journal article" date="2023" name="Nat. Commun.">
        <title>Diploid and tetraploid genomes of Acorus and the evolution of monocots.</title>
        <authorList>
            <person name="Ma L."/>
            <person name="Liu K.W."/>
            <person name="Li Z."/>
            <person name="Hsiao Y.Y."/>
            <person name="Qi Y."/>
            <person name="Fu T."/>
            <person name="Tang G.D."/>
            <person name="Zhang D."/>
            <person name="Sun W.H."/>
            <person name="Liu D.K."/>
            <person name="Li Y."/>
            <person name="Chen G.Z."/>
            <person name="Liu X.D."/>
            <person name="Liao X.Y."/>
            <person name="Jiang Y.T."/>
            <person name="Yu X."/>
            <person name="Hao Y."/>
            <person name="Huang J."/>
            <person name="Zhao X.W."/>
            <person name="Ke S."/>
            <person name="Chen Y.Y."/>
            <person name="Wu W.L."/>
            <person name="Hsu J.L."/>
            <person name="Lin Y.F."/>
            <person name="Huang M.D."/>
            <person name="Li C.Y."/>
            <person name="Huang L."/>
            <person name="Wang Z.W."/>
            <person name="Zhao X."/>
            <person name="Zhong W.Y."/>
            <person name="Peng D.H."/>
            <person name="Ahmad S."/>
            <person name="Lan S."/>
            <person name="Zhang J.S."/>
            <person name="Tsai W.C."/>
            <person name="Van de Peer Y."/>
            <person name="Liu Z.J."/>
        </authorList>
    </citation>
    <scope>NUCLEOTIDE SEQUENCE</scope>
    <source>
        <strain evidence="11">CP</strain>
    </source>
</reference>